<dbReference type="SUPFAM" id="SSF53850">
    <property type="entry name" value="Periplasmic binding protein-like II"/>
    <property type="match status" value="1"/>
</dbReference>
<evidence type="ECO:0000256" key="1">
    <source>
        <dbReference type="ARBA" id="ARBA00004196"/>
    </source>
</evidence>
<proteinExistence type="inferred from homology"/>
<keyword evidence="4 6" id="KW-0732">Signal</keyword>
<comment type="similarity">
    <text evidence="2">Belongs to the bacterial solute-binding protein 1 family.</text>
</comment>
<evidence type="ECO:0000313" key="8">
    <source>
        <dbReference type="Proteomes" id="UP000272528"/>
    </source>
</evidence>
<evidence type="ECO:0000256" key="5">
    <source>
        <dbReference type="SAM" id="MobiDB-lite"/>
    </source>
</evidence>
<dbReference type="InterPro" id="IPR050490">
    <property type="entry name" value="Bact_solute-bd_prot1"/>
</dbReference>
<dbReference type="EMBL" id="CP034437">
    <property type="protein sequence ID" value="AZN42797.1"/>
    <property type="molecule type" value="Genomic_DNA"/>
</dbReference>
<dbReference type="GO" id="GO:0030313">
    <property type="term" value="C:cell envelope"/>
    <property type="evidence" value="ECO:0007669"/>
    <property type="project" value="UniProtKB-SubCell"/>
</dbReference>
<feature type="signal peptide" evidence="6">
    <location>
        <begin position="1"/>
        <end position="24"/>
    </location>
</feature>
<evidence type="ECO:0000313" key="7">
    <source>
        <dbReference type="EMBL" id="AZN42797.1"/>
    </source>
</evidence>
<keyword evidence="8" id="KW-1185">Reference proteome</keyword>
<dbReference type="KEGG" id="palb:EJC50_26225"/>
<dbReference type="Gene3D" id="3.40.190.10">
    <property type="entry name" value="Periplasmic binding protein-like II"/>
    <property type="match status" value="1"/>
</dbReference>
<dbReference type="PANTHER" id="PTHR43649">
    <property type="entry name" value="ARABINOSE-BINDING PROTEIN-RELATED"/>
    <property type="match status" value="1"/>
</dbReference>
<dbReference type="RefSeq" id="WP_126018812.1">
    <property type="nucleotide sequence ID" value="NZ_CP034437.1"/>
</dbReference>
<evidence type="ECO:0000256" key="3">
    <source>
        <dbReference type="ARBA" id="ARBA00022448"/>
    </source>
</evidence>
<evidence type="ECO:0000256" key="2">
    <source>
        <dbReference type="ARBA" id="ARBA00008520"/>
    </source>
</evidence>
<keyword evidence="3" id="KW-0813">Transport</keyword>
<dbReference type="PROSITE" id="PS51257">
    <property type="entry name" value="PROKAR_LIPOPROTEIN"/>
    <property type="match status" value="1"/>
</dbReference>
<dbReference type="PANTHER" id="PTHR43649:SF31">
    <property type="entry name" value="SN-GLYCEROL-3-PHOSPHATE-BINDING PERIPLASMIC PROTEIN UGPB"/>
    <property type="match status" value="1"/>
</dbReference>
<sequence length="493" mass="53085">MIRTRWKHVSMLLVLLLTTVTVLSACTKSDNGNGNANTAQTNTDSKATSSNNASGNEAADNAGAGATNAGNGDPITLRLTAWGAPDEVAAMKVAIAKYEKAHTNIKVDFQAITADYDTKLTTMVAGNDEPDVAMMESGTIAYPLAEQGKFLNLQDFLDKDGEITPDALVPNITYSAEPGNVIGVAPGPETFALFYNEDVFKDAGLTPPPSDASEAWTWDQFVEVAKKLTIDSKGRNASEEGFDPKNIKQFGVNLPTWWGVYSNFIYSNGGDFLSADGKTLGLNQPEAVEAIQKLADLINVDHVAPSPLQAKNIPGTNVALQTKKVAMAFDGQWASTGLAQSKFNYNVGVLPIMKSPMTTVVCGMFSIFKSSKHPQEAWELLKALIDPEASLDLLTAGTWMPSHKDWYTDADKLAKWTENLPSRPSGYKGAVIDVLLSHSHPTPTAYVKNFNKIMDVINPALDKVWLGKQTAKDALDAVAAKAQEQVQGRRDVG</sequence>
<name>A0A3S9AAL5_9BACL</name>
<feature type="region of interest" description="Disordered" evidence="5">
    <location>
        <begin position="28"/>
        <end position="70"/>
    </location>
</feature>
<feature type="compositionally biased region" description="Low complexity" evidence="5">
    <location>
        <begin position="31"/>
        <end position="70"/>
    </location>
</feature>
<accession>A0A3S9AAL5</accession>
<dbReference type="InterPro" id="IPR006059">
    <property type="entry name" value="SBP"/>
</dbReference>
<gene>
    <name evidence="7" type="ORF">EJC50_26225</name>
</gene>
<evidence type="ECO:0000256" key="6">
    <source>
        <dbReference type="SAM" id="SignalP"/>
    </source>
</evidence>
<protein>
    <submittedName>
        <fullName evidence="7">Sugar ABC transporter substrate-binding protein</fullName>
    </submittedName>
</protein>
<dbReference type="OrthoDB" id="9782846at2"/>
<evidence type="ECO:0000256" key="4">
    <source>
        <dbReference type="ARBA" id="ARBA00022729"/>
    </source>
</evidence>
<dbReference type="Pfam" id="PF01547">
    <property type="entry name" value="SBP_bac_1"/>
    <property type="match status" value="1"/>
</dbReference>
<dbReference type="AlphaFoldDB" id="A0A3S9AAL5"/>
<comment type="subcellular location">
    <subcellularLocation>
        <location evidence="1">Cell envelope</location>
    </subcellularLocation>
</comment>
<dbReference type="Proteomes" id="UP000272528">
    <property type="component" value="Chromosome"/>
</dbReference>
<feature type="chain" id="PRO_5039107499" evidence="6">
    <location>
        <begin position="25"/>
        <end position="493"/>
    </location>
</feature>
<reference evidence="8" key="1">
    <citation type="submission" date="2018-12" db="EMBL/GenBank/DDBJ databases">
        <title>Genome sequence of Peanibacillus sp.</title>
        <authorList>
            <person name="Subramani G."/>
            <person name="Srinivasan S."/>
            <person name="Kim M.K."/>
        </authorList>
    </citation>
    <scope>NUCLEOTIDE SEQUENCE [LARGE SCALE GENOMIC DNA]</scope>
    <source>
        <strain evidence="8">18JY67-1</strain>
    </source>
</reference>
<organism evidence="7 8">
    <name type="scientific">Paenibacillus albus</name>
    <dbReference type="NCBI Taxonomy" id="2495582"/>
    <lineage>
        <taxon>Bacteria</taxon>
        <taxon>Bacillati</taxon>
        <taxon>Bacillota</taxon>
        <taxon>Bacilli</taxon>
        <taxon>Bacillales</taxon>
        <taxon>Paenibacillaceae</taxon>
        <taxon>Paenibacillus</taxon>
    </lineage>
</organism>
<dbReference type="CDD" id="cd13585">
    <property type="entry name" value="PBP2_TMBP_like"/>
    <property type="match status" value="1"/>
</dbReference>